<dbReference type="GO" id="GO:0006357">
    <property type="term" value="P:regulation of transcription by RNA polymerase II"/>
    <property type="evidence" value="ECO:0007669"/>
    <property type="project" value="TreeGrafter"/>
</dbReference>
<dbReference type="EMBL" id="GFAH01000483">
    <property type="protein sequence ID" value="JAV47906.1"/>
    <property type="molecule type" value="Transcribed_RNA"/>
</dbReference>
<feature type="region of interest" description="Disordered" evidence="9">
    <location>
        <begin position="258"/>
        <end position="283"/>
    </location>
</feature>
<dbReference type="Gene3D" id="4.10.1240.50">
    <property type="match status" value="1"/>
</dbReference>
<evidence type="ECO:0000256" key="7">
    <source>
        <dbReference type="ARBA" id="ARBA00023242"/>
    </source>
</evidence>
<dbReference type="GO" id="GO:0005667">
    <property type="term" value="C:transcription regulator complex"/>
    <property type="evidence" value="ECO:0007669"/>
    <property type="project" value="TreeGrafter"/>
</dbReference>
<keyword evidence="3" id="KW-0677">Repeat</keyword>
<evidence type="ECO:0000256" key="1">
    <source>
        <dbReference type="ARBA" id="ARBA00004123"/>
    </source>
</evidence>
<dbReference type="GO" id="GO:0000118">
    <property type="term" value="C:histone deacetylase complex"/>
    <property type="evidence" value="ECO:0007669"/>
    <property type="project" value="TreeGrafter"/>
</dbReference>
<evidence type="ECO:0000256" key="5">
    <source>
        <dbReference type="ARBA" id="ARBA00023054"/>
    </source>
</evidence>
<evidence type="ECO:0000259" key="11">
    <source>
        <dbReference type="PROSITE" id="PS51293"/>
    </source>
</evidence>
<dbReference type="PROSITE" id="PS51293">
    <property type="entry name" value="SANT"/>
    <property type="match status" value="2"/>
</dbReference>
<dbReference type="InterPro" id="IPR017884">
    <property type="entry name" value="SANT_dom"/>
</dbReference>
<feature type="domain" description="ELM2" evidence="10">
    <location>
        <begin position="39"/>
        <end position="123"/>
    </location>
</feature>
<dbReference type="SMART" id="SM00717">
    <property type="entry name" value="SANT"/>
    <property type="match status" value="2"/>
</dbReference>
<evidence type="ECO:0000259" key="10">
    <source>
        <dbReference type="PROSITE" id="PS51156"/>
    </source>
</evidence>
<dbReference type="CDD" id="cd00167">
    <property type="entry name" value="SANT"/>
    <property type="match status" value="1"/>
</dbReference>
<dbReference type="InterPro" id="IPR009057">
    <property type="entry name" value="Homeodomain-like_sf"/>
</dbReference>
<dbReference type="PANTHER" id="PTHR16089">
    <property type="entry name" value="REST COREPRESSOR COREST PROTEIN-RELATED"/>
    <property type="match status" value="1"/>
</dbReference>
<feature type="compositionally biased region" description="Polar residues" evidence="9">
    <location>
        <begin position="186"/>
        <end position="199"/>
    </location>
</feature>
<dbReference type="FunFam" id="1.20.58.1880:FF:000001">
    <property type="entry name" value="REST corepressor 1"/>
    <property type="match status" value="1"/>
</dbReference>
<dbReference type="Pfam" id="PF20878">
    <property type="entry name" value="REST_helical"/>
    <property type="match status" value="1"/>
</dbReference>
<keyword evidence="6" id="KW-0804">Transcription</keyword>
<feature type="region of interest" description="Disordered" evidence="9">
    <location>
        <begin position="181"/>
        <end position="219"/>
    </location>
</feature>
<evidence type="ECO:0000256" key="2">
    <source>
        <dbReference type="ARBA" id="ARBA00022491"/>
    </source>
</evidence>
<keyword evidence="2" id="KW-0678">Repressor</keyword>
<dbReference type="FunFam" id="4.10.1240.50:FF:000002">
    <property type="entry name" value="REST corepressor isoform X1"/>
    <property type="match status" value="1"/>
</dbReference>
<dbReference type="AlphaFoldDB" id="A0A1W7R9V4"/>
<feature type="domain" description="SANT" evidence="11">
    <location>
        <begin position="124"/>
        <end position="175"/>
    </location>
</feature>
<dbReference type="Gene3D" id="1.10.10.60">
    <property type="entry name" value="Homeodomain-like"/>
    <property type="match status" value="1"/>
</dbReference>
<evidence type="ECO:0000256" key="8">
    <source>
        <dbReference type="ARBA" id="ARBA00038011"/>
    </source>
</evidence>
<feature type="compositionally biased region" description="Low complexity" evidence="9">
    <location>
        <begin position="430"/>
        <end position="440"/>
    </location>
</feature>
<evidence type="ECO:0000256" key="3">
    <source>
        <dbReference type="ARBA" id="ARBA00022737"/>
    </source>
</evidence>
<name>A0A1W7R9V4_9SCOR</name>
<feature type="compositionally biased region" description="Polar residues" evidence="9">
    <location>
        <begin position="441"/>
        <end position="453"/>
    </location>
</feature>
<organism evidence="12">
    <name type="scientific">Hadrurus spadix</name>
    <dbReference type="NCBI Taxonomy" id="141984"/>
    <lineage>
        <taxon>Eukaryota</taxon>
        <taxon>Metazoa</taxon>
        <taxon>Ecdysozoa</taxon>
        <taxon>Arthropoda</taxon>
        <taxon>Chelicerata</taxon>
        <taxon>Arachnida</taxon>
        <taxon>Scorpiones</taxon>
        <taxon>Iurida</taxon>
        <taxon>Iuroidea</taxon>
        <taxon>Hadrurus</taxon>
    </lineage>
</organism>
<dbReference type="InterPro" id="IPR049048">
    <property type="entry name" value="REST_helical"/>
</dbReference>
<dbReference type="FunFam" id="1.10.10.60:FF:000033">
    <property type="entry name" value="REST corepressor 3"/>
    <property type="match status" value="1"/>
</dbReference>
<dbReference type="InterPro" id="IPR051066">
    <property type="entry name" value="Trans_reg/Corepressor"/>
</dbReference>
<feature type="region of interest" description="Disordered" evidence="9">
    <location>
        <begin position="428"/>
        <end position="465"/>
    </location>
</feature>
<dbReference type="Pfam" id="PF00249">
    <property type="entry name" value="Myb_DNA-binding"/>
    <property type="match status" value="2"/>
</dbReference>
<evidence type="ECO:0000256" key="4">
    <source>
        <dbReference type="ARBA" id="ARBA00023015"/>
    </source>
</evidence>
<accession>A0A1W7R9V4</accession>
<keyword evidence="7" id="KW-0539">Nucleus</keyword>
<comment type="subcellular location">
    <subcellularLocation>
        <location evidence="1">Nucleus</location>
    </subcellularLocation>
</comment>
<evidence type="ECO:0000256" key="9">
    <source>
        <dbReference type="SAM" id="MobiDB-lite"/>
    </source>
</evidence>
<keyword evidence="4" id="KW-0805">Transcription regulation</keyword>
<keyword evidence="5" id="KW-0175">Coiled coil</keyword>
<evidence type="ECO:0000256" key="6">
    <source>
        <dbReference type="ARBA" id="ARBA00023163"/>
    </source>
</evidence>
<reference evidence="12" key="1">
    <citation type="submission" date="2016-11" db="EMBL/GenBank/DDBJ databases">
        <title>Venom-gland transcriptomics and venom proteomics of the black-back scorpion (Hadrurus spadix) reveal detectability challenges and an unexplored realm of animal toxin diversity.</title>
        <authorList>
            <person name="Rokyta D.R."/>
            <person name="Ward M.J."/>
        </authorList>
    </citation>
    <scope>NUCLEOTIDE SEQUENCE</scope>
    <source>
        <tissue evidence="12">Venom gland</tissue>
    </source>
</reference>
<dbReference type="SUPFAM" id="SSF46689">
    <property type="entry name" value="Homeodomain-like"/>
    <property type="match status" value="2"/>
</dbReference>
<comment type="similarity">
    <text evidence="8">Belongs to the CoREST family.</text>
</comment>
<dbReference type="PROSITE" id="PS51156">
    <property type="entry name" value="ELM2"/>
    <property type="match status" value="1"/>
</dbReference>
<dbReference type="InterPro" id="IPR000949">
    <property type="entry name" value="ELM2_dom"/>
</dbReference>
<protein>
    <submittedName>
        <fullName evidence="12">REST corepressor 1</fullName>
    </submittedName>
</protein>
<dbReference type="GO" id="GO:0003714">
    <property type="term" value="F:transcription corepressor activity"/>
    <property type="evidence" value="ECO:0007669"/>
    <property type="project" value="TreeGrafter"/>
</dbReference>
<feature type="region of interest" description="Disordered" evidence="9">
    <location>
        <begin position="1"/>
        <end position="39"/>
    </location>
</feature>
<dbReference type="PANTHER" id="PTHR16089:SF28">
    <property type="entry name" value="REST COREPRESSOR"/>
    <property type="match status" value="1"/>
</dbReference>
<feature type="domain" description="SANT" evidence="11">
    <location>
        <begin position="350"/>
        <end position="401"/>
    </location>
</feature>
<dbReference type="Gene3D" id="1.20.58.1880">
    <property type="match status" value="1"/>
</dbReference>
<evidence type="ECO:0000313" key="12">
    <source>
        <dbReference type="EMBL" id="JAV47906.1"/>
    </source>
</evidence>
<feature type="compositionally biased region" description="Basic residues" evidence="9">
    <location>
        <begin position="273"/>
        <end position="283"/>
    </location>
</feature>
<dbReference type="Pfam" id="PF01448">
    <property type="entry name" value="ELM2"/>
    <property type="match status" value="1"/>
</dbReference>
<sequence>MVLAERSAAEDIRNGRRSRASSPNGHLSDDSSATDDSEHGMRVGDEFQAVVPDIISTEACPVGIPDKALLVWSPSHSISESKLDEYIMLAKEKHGYNAEQALGMLFWHKFDLEAATADLPNFVPFPDEWTVEDKVLFEQAFQFYGKSFHRIKHMLPDKSMASLVKYYYAWKKTRCRTSLMDRQARKLSSTHSDSGSEAGSENDSDFESTNKDAQKGTPVVKPTCTVCKKSSSHLTLTSTGNLCSTCYHVWRRTGLNRTGGTFKKHESTSARHNPAKNRRKPPRGMHLVYDDLVDVATGPQGHGDNILRKKDAEIVSLKRQIQNNKQIISQLRQKLSSGIDAYRGAEGKNRISARWGNDELLLAIQGIRKYGRDFRAVAEVIGTKTEAHVRSFFITYRRRYNLDTVLQEYEAEHGVVNDDTKDELQMEIDSSASSHSGSPSITVAGSTSPTSFRSGDACLQTAGQP</sequence>
<dbReference type="InterPro" id="IPR001005">
    <property type="entry name" value="SANT/Myb"/>
</dbReference>
<dbReference type="SMART" id="SM01189">
    <property type="entry name" value="ELM2"/>
    <property type="match status" value="1"/>
</dbReference>
<proteinExistence type="inferred from homology"/>